<dbReference type="InterPro" id="IPR021786">
    <property type="entry name" value="Cdc5p/Cef1_C"/>
</dbReference>
<feature type="compositionally biased region" description="Basic and acidic residues" evidence="11">
    <location>
        <begin position="254"/>
        <end position="269"/>
    </location>
</feature>
<keyword evidence="5" id="KW-0238">DNA-binding</keyword>
<dbReference type="Pfam" id="PF13921">
    <property type="entry name" value="Myb_DNA-bind_6"/>
    <property type="match status" value="1"/>
</dbReference>
<feature type="region of interest" description="Disordered" evidence="11">
    <location>
        <begin position="446"/>
        <end position="472"/>
    </location>
</feature>
<dbReference type="GO" id="GO:0003677">
    <property type="term" value="F:DNA binding"/>
    <property type="evidence" value="ECO:0007669"/>
    <property type="project" value="UniProtKB-KW"/>
</dbReference>
<evidence type="ECO:0000256" key="10">
    <source>
        <dbReference type="SAM" id="Coils"/>
    </source>
</evidence>
<evidence type="ECO:0000256" key="9">
    <source>
        <dbReference type="ARBA" id="ARBA00069095"/>
    </source>
</evidence>
<gene>
    <name evidence="14" type="ORF">D9757_001624</name>
</gene>
<dbReference type="GO" id="GO:0005681">
    <property type="term" value="C:spliceosomal complex"/>
    <property type="evidence" value="ECO:0007669"/>
    <property type="project" value="UniProtKB-KW"/>
</dbReference>
<feature type="domain" description="HTH myb-type" evidence="13">
    <location>
        <begin position="59"/>
        <end position="108"/>
    </location>
</feature>
<evidence type="ECO:0000313" key="14">
    <source>
        <dbReference type="EMBL" id="KAF5391847.1"/>
    </source>
</evidence>
<dbReference type="PROSITE" id="PS50090">
    <property type="entry name" value="MYB_LIKE"/>
    <property type="match status" value="2"/>
</dbReference>
<keyword evidence="15" id="KW-1185">Reference proteome</keyword>
<evidence type="ECO:0000259" key="13">
    <source>
        <dbReference type="PROSITE" id="PS51294"/>
    </source>
</evidence>
<dbReference type="GO" id="GO:0000398">
    <property type="term" value="P:mRNA splicing, via spliceosome"/>
    <property type="evidence" value="ECO:0007669"/>
    <property type="project" value="InterPro"/>
</dbReference>
<dbReference type="InterPro" id="IPR017930">
    <property type="entry name" value="Myb_dom"/>
</dbReference>
<keyword evidence="7" id="KW-0539">Nucleus</keyword>
<feature type="domain" description="HTH myb-type" evidence="13">
    <location>
        <begin position="3"/>
        <end position="58"/>
    </location>
</feature>
<feature type="region of interest" description="Disordered" evidence="11">
    <location>
        <begin position="509"/>
        <end position="542"/>
    </location>
</feature>
<dbReference type="OrthoDB" id="1410009at2759"/>
<evidence type="ECO:0000256" key="2">
    <source>
        <dbReference type="ARBA" id="ARBA00022664"/>
    </source>
</evidence>
<keyword evidence="6" id="KW-0508">mRNA splicing</keyword>
<feature type="region of interest" description="Disordered" evidence="11">
    <location>
        <begin position="111"/>
        <end position="159"/>
    </location>
</feature>
<dbReference type="GO" id="GO:0000974">
    <property type="term" value="C:Prp19 complex"/>
    <property type="evidence" value="ECO:0007669"/>
    <property type="project" value="InterPro"/>
</dbReference>
<feature type="coiled-coil region" evidence="10">
    <location>
        <begin position="783"/>
        <end position="838"/>
    </location>
</feature>
<dbReference type="CDD" id="cd00167">
    <property type="entry name" value="SANT"/>
    <property type="match status" value="1"/>
</dbReference>
<evidence type="ECO:0000313" key="15">
    <source>
        <dbReference type="Proteomes" id="UP000518752"/>
    </source>
</evidence>
<evidence type="ECO:0000256" key="8">
    <source>
        <dbReference type="ARBA" id="ARBA00034837"/>
    </source>
</evidence>
<evidence type="ECO:0000256" key="7">
    <source>
        <dbReference type="ARBA" id="ARBA00023242"/>
    </source>
</evidence>
<comment type="similarity">
    <text evidence="1">Belongs to the CEF1 family.</text>
</comment>
<comment type="caution">
    <text evidence="14">The sequence shown here is derived from an EMBL/GenBank/DDBJ whole genome shotgun (WGS) entry which is preliminary data.</text>
</comment>
<evidence type="ECO:0000256" key="3">
    <source>
        <dbReference type="ARBA" id="ARBA00022728"/>
    </source>
</evidence>
<dbReference type="PROSITE" id="PS51294">
    <property type="entry name" value="HTH_MYB"/>
    <property type="match status" value="2"/>
</dbReference>
<dbReference type="Pfam" id="PF11831">
    <property type="entry name" value="Myb_Cef"/>
    <property type="match status" value="1"/>
</dbReference>
<proteinExistence type="inferred from homology"/>
<dbReference type="Proteomes" id="UP000518752">
    <property type="component" value="Unassembled WGS sequence"/>
</dbReference>
<reference evidence="14 15" key="1">
    <citation type="journal article" date="2020" name="ISME J.">
        <title>Uncovering the hidden diversity of litter-decomposition mechanisms in mushroom-forming fungi.</title>
        <authorList>
            <person name="Floudas D."/>
            <person name="Bentzer J."/>
            <person name="Ahren D."/>
            <person name="Johansson T."/>
            <person name="Persson P."/>
            <person name="Tunlid A."/>
        </authorList>
    </citation>
    <scope>NUCLEOTIDE SEQUENCE [LARGE SCALE GENOMIC DNA]</scope>
    <source>
        <strain evidence="14 15">CBS 406.79</strain>
    </source>
</reference>
<dbReference type="InterPro" id="IPR001005">
    <property type="entry name" value="SANT/Myb"/>
</dbReference>
<dbReference type="InterPro" id="IPR047242">
    <property type="entry name" value="CDC5L/Cef1"/>
</dbReference>
<feature type="domain" description="Myb-like" evidence="12">
    <location>
        <begin position="3"/>
        <end position="54"/>
    </location>
</feature>
<evidence type="ECO:0000259" key="12">
    <source>
        <dbReference type="PROSITE" id="PS50090"/>
    </source>
</evidence>
<protein>
    <recommendedName>
        <fullName evidence="8">Pre-mRNA-splicing factor CEF1</fullName>
    </recommendedName>
    <alternativeName>
        <fullName evidence="9">Pre-mRNA-splicing factor cef1</fullName>
    </alternativeName>
</protein>
<dbReference type="InterPro" id="IPR047240">
    <property type="entry name" value="SANT_CDC5L_II"/>
</dbReference>
<dbReference type="PANTHER" id="PTHR45885:SF1">
    <property type="entry name" value="CELL DIVISION CYCLE 5-LIKE PROTEIN"/>
    <property type="match status" value="1"/>
</dbReference>
<keyword evidence="3" id="KW-0747">Spliceosome</keyword>
<feature type="compositionally biased region" description="Basic and acidic residues" evidence="11">
    <location>
        <begin position="528"/>
        <end position="542"/>
    </location>
</feature>
<keyword evidence="2" id="KW-0507">mRNA processing</keyword>
<dbReference type="SUPFAM" id="SSF46689">
    <property type="entry name" value="Homeodomain-like"/>
    <property type="match status" value="1"/>
</dbReference>
<feature type="region of interest" description="Disordered" evidence="11">
    <location>
        <begin position="254"/>
        <end position="287"/>
    </location>
</feature>
<dbReference type="AlphaFoldDB" id="A0A8H5HYL9"/>
<organism evidence="14 15">
    <name type="scientific">Collybiopsis confluens</name>
    <dbReference type="NCBI Taxonomy" id="2823264"/>
    <lineage>
        <taxon>Eukaryota</taxon>
        <taxon>Fungi</taxon>
        <taxon>Dikarya</taxon>
        <taxon>Basidiomycota</taxon>
        <taxon>Agaricomycotina</taxon>
        <taxon>Agaricomycetes</taxon>
        <taxon>Agaricomycetidae</taxon>
        <taxon>Agaricales</taxon>
        <taxon>Marasmiineae</taxon>
        <taxon>Omphalotaceae</taxon>
        <taxon>Collybiopsis</taxon>
    </lineage>
</organism>
<keyword evidence="10" id="KW-0175">Coiled coil</keyword>
<accession>A0A8H5HYL9</accession>
<evidence type="ECO:0000256" key="4">
    <source>
        <dbReference type="ARBA" id="ARBA00022737"/>
    </source>
</evidence>
<evidence type="ECO:0000256" key="6">
    <source>
        <dbReference type="ARBA" id="ARBA00023187"/>
    </source>
</evidence>
<evidence type="ECO:0000256" key="1">
    <source>
        <dbReference type="ARBA" id="ARBA00010506"/>
    </source>
</evidence>
<dbReference type="CDD" id="cd11659">
    <property type="entry name" value="SANT_CDC5_II"/>
    <property type="match status" value="1"/>
</dbReference>
<dbReference type="PANTHER" id="PTHR45885">
    <property type="entry name" value="CELL DIVISION CYCLE 5-LIKE PROTEIN"/>
    <property type="match status" value="1"/>
</dbReference>
<sequence>MVRIIIKGGVWKNTEDEVLKAAIAKYGKNQWARISSLLVRKTPKQCKARWYEWLDPSIKKTEWSKTEDEKLLHLAKLMPTQWRTIAPIVGRTATQCLERYQKLLDEAEAKDNEELGLTGPDGDAGPSADDVRRLRPGEIDPDPETKPARPDPIDMDEDEKEMLSEARARLANTQGKKAKRKARERQLEEARRLAVLQKKRELKAAGIIMRHKTKKKGMDYNADIPFEKKPAAGFYDTFEEQARVAAAPVGQTLRRLENKRKPEVEEAERKKRQRKNGKEGEGSGHQTKFIAARDAQIQKLKEAESIGRRRKLMLPPAQVGEAELEDIVKIGMAGENAKALVGGGSDASGKLLGDYEGLENARMARTPRTAPQEDNILSEARNLRNMTMAQTPLLGEENTPMHANANGGTGFESATPRHQVAFTPNPLATPLRAGSVDTAATPRDLSVAGTPLRTPLRDNLSINPEGFQSIGDTPREQRLHVNSTKRALQAGFMNLPRPENNFELLVPEDEEEGTDDMRENLLSEGEDAEQRDARLQRAREEDQRRMLARRTRVVQLDLPRPANVDAVTLLERLSIYDDDDDDGQGSESSAARKLVSKEIAGLVQHDSIEHPIPGTSRPGFSKSSYEIPDDDAISAAKVLIHLELASLVGFPQASSDQLHEGLVSLSKGESVDENISWSSIRQSLIFDAETKCWVDPTRLSAEQRLAGYDALLSEHQSTMTREDHKVSKQEKKLGKVLGGYQARSQALSKRITDAFAELQSTYGSYQSFVRLQTNEAAVGPRRVSTLKEEVESLERREKSLQERYAELEAERRQSESRVTALEEKLMAEAEQLNEASLAAMEDMEA</sequence>
<feature type="compositionally biased region" description="Basic and acidic residues" evidence="11">
    <location>
        <begin position="129"/>
        <end position="152"/>
    </location>
</feature>
<keyword evidence="4" id="KW-0677">Repeat</keyword>
<dbReference type="Gene3D" id="1.10.10.60">
    <property type="entry name" value="Homeodomain-like"/>
    <property type="match status" value="2"/>
</dbReference>
<dbReference type="FunFam" id="1.10.10.60:FF:000021">
    <property type="entry name" value="CDC5 cell division cycle 5-like"/>
    <property type="match status" value="1"/>
</dbReference>
<evidence type="ECO:0000256" key="5">
    <source>
        <dbReference type="ARBA" id="ARBA00023125"/>
    </source>
</evidence>
<feature type="domain" description="Myb-like" evidence="12">
    <location>
        <begin position="55"/>
        <end position="104"/>
    </location>
</feature>
<dbReference type="EMBL" id="JAACJN010000008">
    <property type="protein sequence ID" value="KAF5391847.1"/>
    <property type="molecule type" value="Genomic_DNA"/>
</dbReference>
<name>A0A8H5HYL9_9AGAR</name>
<dbReference type="InterPro" id="IPR009057">
    <property type="entry name" value="Homeodomain-like_sf"/>
</dbReference>
<dbReference type="SMART" id="SM00717">
    <property type="entry name" value="SANT"/>
    <property type="match status" value="2"/>
</dbReference>
<evidence type="ECO:0000256" key="11">
    <source>
        <dbReference type="SAM" id="MobiDB-lite"/>
    </source>
</evidence>